<evidence type="ECO:0000256" key="2">
    <source>
        <dbReference type="ARBA" id="ARBA00023125"/>
    </source>
</evidence>
<dbReference type="PROSITE" id="PS50932">
    <property type="entry name" value="HTH_LACI_2"/>
    <property type="match status" value="1"/>
</dbReference>
<dbReference type="InterPro" id="IPR046335">
    <property type="entry name" value="LacI/GalR-like_sensor"/>
</dbReference>
<dbReference type="GO" id="GO:0003700">
    <property type="term" value="F:DNA-binding transcription factor activity"/>
    <property type="evidence" value="ECO:0007669"/>
    <property type="project" value="TreeGrafter"/>
</dbReference>
<accession>A0A4R3NWG4</accession>
<dbReference type="Pfam" id="PF00356">
    <property type="entry name" value="LacI"/>
    <property type="match status" value="1"/>
</dbReference>
<dbReference type="SUPFAM" id="SSF47413">
    <property type="entry name" value="lambda repressor-like DNA-binding domains"/>
    <property type="match status" value="1"/>
</dbReference>
<name>A0A4R3NWG4_9HYPH</name>
<dbReference type="InterPro" id="IPR028082">
    <property type="entry name" value="Peripla_BP_I"/>
</dbReference>
<proteinExistence type="predicted"/>
<evidence type="ECO:0000259" key="4">
    <source>
        <dbReference type="PROSITE" id="PS50932"/>
    </source>
</evidence>
<dbReference type="Pfam" id="PF13377">
    <property type="entry name" value="Peripla_BP_3"/>
    <property type="match status" value="1"/>
</dbReference>
<evidence type="ECO:0000256" key="3">
    <source>
        <dbReference type="ARBA" id="ARBA00023163"/>
    </source>
</evidence>
<keyword evidence="1" id="KW-0805">Transcription regulation</keyword>
<dbReference type="EMBL" id="SMAR01000001">
    <property type="protein sequence ID" value="TCT44939.1"/>
    <property type="molecule type" value="Genomic_DNA"/>
</dbReference>
<keyword evidence="2" id="KW-0238">DNA-binding</keyword>
<organism evidence="5 6">
    <name type="scientific">Martelella mediterranea</name>
    <dbReference type="NCBI Taxonomy" id="293089"/>
    <lineage>
        <taxon>Bacteria</taxon>
        <taxon>Pseudomonadati</taxon>
        <taxon>Pseudomonadota</taxon>
        <taxon>Alphaproteobacteria</taxon>
        <taxon>Hyphomicrobiales</taxon>
        <taxon>Aurantimonadaceae</taxon>
        <taxon>Martelella</taxon>
    </lineage>
</organism>
<keyword evidence="3" id="KW-0804">Transcription</keyword>
<dbReference type="Proteomes" id="UP000295097">
    <property type="component" value="Unassembled WGS sequence"/>
</dbReference>
<gene>
    <name evidence="5" type="ORF">EDC90_100176</name>
</gene>
<dbReference type="Gene3D" id="1.10.260.40">
    <property type="entry name" value="lambda repressor-like DNA-binding domains"/>
    <property type="match status" value="1"/>
</dbReference>
<dbReference type="InterPro" id="IPR010982">
    <property type="entry name" value="Lambda_DNA-bd_dom_sf"/>
</dbReference>
<dbReference type="GO" id="GO:0000976">
    <property type="term" value="F:transcription cis-regulatory region binding"/>
    <property type="evidence" value="ECO:0007669"/>
    <property type="project" value="TreeGrafter"/>
</dbReference>
<comment type="caution">
    <text evidence="5">The sequence shown here is derived from an EMBL/GenBank/DDBJ whole genome shotgun (WGS) entry which is preliminary data.</text>
</comment>
<keyword evidence="6" id="KW-1185">Reference proteome</keyword>
<evidence type="ECO:0000313" key="6">
    <source>
        <dbReference type="Proteomes" id="UP000295097"/>
    </source>
</evidence>
<dbReference type="Gene3D" id="3.40.50.2300">
    <property type="match status" value="2"/>
</dbReference>
<dbReference type="SMART" id="SM00354">
    <property type="entry name" value="HTH_LACI"/>
    <property type="match status" value="1"/>
</dbReference>
<dbReference type="SUPFAM" id="SSF53822">
    <property type="entry name" value="Periplasmic binding protein-like I"/>
    <property type="match status" value="1"/>
</dbReference>
<sequence length="350" mass="38568">MKGIRQLAEHLQISTGTVSRALNGKADVNAETRRRVLEAAETLGYVPNQAGRSLRQGRSRTIGLMLSHDSMVGGASDTFFPLVINGLQEALSVHSLDLILLLCQRGEAPDDFLRRMVAQRIVDAMVISSTRLEDPRFPFLNKAGMPFVSLGRSHSATADNRWVDLDFEGIAERAVERLYQHGHRKIAVAAPDTDVQLAELFLDGYRRGLAHCGLDYDPDLVFRAEAHEQGGYAVGQRIIGLRNRPTAILLNAEMMSVGLYRSFGEAGLQPGRDLAIIAERESPVGRFLLPRLTCFRLDPIAVGQMLGKMLLSQLPAFADLYSDVPTTKIWPMELVEGESDPPPEKQSGLL</sequence>
<protein>
    <submittedName>
        <fullName evidence="5">LacI family transcriptional regulator</fullName>
    </submittedName>
</protein>
<dbReference type="RefSeq" id="WP_132307362.1">
    <property type="nucleotide sequence ID" value="NZ_SMAR01000001.1"/>
</dbReference>
<dbReference type="PANTHER" id="PTHR30146:SF109">
    <property type="entry name" value="HTH-TYPE TRANSCRIPTIONAL REGULATOR GALS"/>
    <property type="match status" value="1"/>
</dbReference>
<evidence type="ECO:0000256" key="1">
    <source>
        <dbReference type="ARBA" id="ARBA00023015"/>
    </source>
</evidence>
<dbReference type="AlphaFoldDB" id="A0A4R3NWG4"/>
<feature type="domain" description="HTH lacI-type" evidence="4">
    <location>
        <begin position="2"/>
        <end position="56"/>
    </location>
</feature>
<reference evidence="5 6" key="1">
    <citation type="submission" date="2019-03" db="EMBL/GenBank/DDBJ databases">
        <title>Freshwater and sediment microbial communities from various areas in North America, analyzing microbe dynamics in response to fracking.</title>
        <authorList>
            <person name="Lamendella R."/>
        </authorList>
    </citation>
    <scope>NUCLEOTIDE SEQUENCE [LARGE SCALE GENOMIC DNA]</scope>
    <source>
        <strain evidence="5 6">175.2</strain>
    </source>
</reference>
<dbReference type="OrthoDB" id="8328706at2"/>
<dbReference type="CDD" id="cd01392">
    <property type="entry name" value="HTH_LacI"/>
    <property type="match status" value="1"/>
</dbReference>
<evidence type="ECO:0000313" key="5">
    <source>
        <dbReference type="EMBL" id="TCT44939.1"/>
    </source>
</evidence>
<dbReference type="InterPro" id="IPR000843">
    <property type="entry name" value="HTH_LacI"/>
</dbReference>
<dbReference type="PANTHER" id="PTHR30146">
    <property type="entry name" value="LACI-RELATED TRANSCRIPTIONAL REPRESSOR"/>
    <property type="match status" value="1"/>
</dbReference>